<name>A0A501WLS7_9RHOB</name>
<feature type="transmembrane region" description="Helical" evidence="1">
    <location>
        <begin position="437"/>
        <end position="462"/>
    </location>
</feature>
<organism evidence="5 6">
    <name type="scientific">Amaricoccus solimangrovi</name>
    <dbReference type="NCBI Taxonomy" id="2589815"/>
    <lineage>
        <taxon>Bacteria</taxon>
        <taxon>Pseudomonadati</taxon>
        <taxon>Pseudomonadota</taxon>
        <taxon>Alphaproteobacteria</taxon>
        <taxon>Rhodobacterales</taxon>
        <taxon>Paracoccaceae</taxon>
        <taxon>Amaricoccus</taxon>
    </lineage>
</organism>
<dbReference type="PANTHER" id="PTHR36153">
    <property type="entry name" value="INNER MEMBRANE PROTEIN-RELATED"/>
    <property type="match status" value="1"/>
</dbReference>
<comment type="caution">
    <text evidence="5">The sequence shown here is derived from an EMBL/GenBank/DDBJ whole genome shotgun (WGS) entry which is preliminary data.</text>
</comment>
<dbReference type="InterPro" id="IPR017731">
    <property type="entry name" value="TssM1-like"/>
</dbReference>
<dbReference type="Pfam" id="PF06744">
    <property type="entry name" value="IcmF_C"/>
    <property type="match status" value="1"/>
</dbReference>
<protein>
    <submittedName>
        <fullName evidence="5">Type VI secretion system membrane subunit TssM</fullName>
    </submittedName>
</protein>
<reference evidence="5 6" key="1">
    <citation type="submission" date="2019-06" db="EMBL/GenBank/DDBJ databases">
        <title>A novel bacterium of genus Amaricoccus, isolated from marine sediment.</title>
        <authorList>
            <person name="Huang H."/>
            <person name="Mo K."/>
            <person name="Hu Y."/>
        </authorList>
    </citation>
    <scope>NUCLEOTIDE SEQUENCE [LARGE SCALE GENOMIC DNA]</scope>
    <source>
        <strain evidence="5 6">HB172011</strain>
    </source>
</reference>
<dbReference type="Pfam" id="PF06761">
    <property type="entry name" value="IcmF-related"/>
    <property type="match status" value="1"/>
</dbReference>
<feature type="transmembrane region" description="Helical" evidence="1">
    <location>
        <begin position="15"/>
        <end position="36"/>
    </location>
</feature>
<dbReference type="InterPro" id="IPR027417">
    <property type="entry name" value="P-loop_NTPase"/>
</dbReference>
<proteinExistence type="predicted"/>
<dbReference type="EMBL" id="VFRP01000017">
    <property type="protein sequence ID" value="TPE49104.1"/>
    <property type="molecule type" value="Genomic_DNA"/>
</dbReference>
<keyword evidence="1" id="KW-0472">Membrane</keyword>
<evidence type="ECO:0000256" key="1">
    <source>
        <dbReference type="SAM" id="Phobius"/>
    </source>
</evidence>
<dbReference type="AlphaFoldDB" id="A0A501WLS7"/>
<feature type="domain" description="Type VI secretion system component TssM1 N-terminal" evidence="4">
    <location>
        <begin position="190"/>
        <end position="445"/>
    </location>
</feature>
<dbReference type="PANTHER" id="PTHR36153:SF1">
    <property type="entry name" value="TYPE VI SECRETION SYSTEM COMPONENT TSSM1"/>
    <property type="match status" value="1"/>
</dbReference>
<dbReference type="InterPro" id="IPR025743">
    <property type="entry name" value="TssM1_N"/>
</dbReference>
<keyword evidence="6" id="KW-1185">Reference proteome</keyword>
<keyword evidence="1" id="KW-1133">Transmembrane helix</keyword>
<dbReference type="Pfam" id="PF14331">
    <property type="entry name" value="IcmF-related_N"/>
    <property type="match status" value="1"/>
</dbReference>
<evidence type="ECO:0000259" key="3">
    <source>
        <dbReference type="Pfam" id="PF06761"/>
    </source>
</evidence>
<dbReference type="OrthoDB" id="9758229at2"/>
<evidence type="ECO:0000259" key="4">
    <source>
        <dbReference type="Pfam" id="PF14331"/>
    </source>
</evidence>
<dbReference type="InterPro" id="IPR009612">
    <property type="entry name" value="IcmF-rel"/>
</dbReference>
<feature type="domain" description="IcmF-related" evidence="3">
    <location>
        <begin position="525"/>
        <end position="802"/>
    </location>
</feature>
<dbReference type="RefSeq" id="WP_140455077.1">
    <property type="nucleotide sequence ID" value="NZ_VFRP01000017.1"/>
</dbReference>
<keyword evidence="1" id="KW-0812">Transmembrane</keyword>
<dbReference type="SUPFAM" id="SSF52540">
    <property type="entry name" value="P-loop containing nucleoside triphosphate hydrolases"/>
    <property type="match status" value="1"/>
</dbReference>
<evidence type="ECO:0000313" key="5">
    <source>
        <dbReference type="EMBL" id="TPE49104.1"/>
    </source>
</evidence>
<dbReference type="NCBIfam" id="TIGR03348">
    <property type="entry name" value="VI_IcmF"/>
    <property type="match status" value="1"/>
</dbReference>
<evidence type="ECO:0000259" key="2">
    <source>
        <dbReference type="Pfam" id="PF06744"/>
    </source>
</evidence>
<sequence>MVIFRVLKAILTSRWLWTFIGLALIGGLIWFFGALVSFGSVAPLADPAARLGAIAVLFILWLVWMILAQRRAIRANRLFVAELAAPEPLAPEDEAVAAVGARFQQVLDELRRRKAGGRGLLREMPWYVIIGPPAGGKTTALRQSGLEFPFDPGDDLGGVGGTRNCDWFFTEQAVLIDTAGRYALQESQPKVDAAEWLGFLDLLRKHRGRRALNGVLVAIPTDLLAGGEASIRAHGREIRKRLAEIRDRLETRLPVYLVLTKADLIAGFEPSFADLGTAEREQVWGATFAPGERADAGALSRELALLIRRLEERVGPRMEGTEDLRGRAEVFRFPAQIAALEPALRVLVETTFGESRYEESAWLRGFYLTSATQEGTPIDRLVATLSSSFGLPAAAPAHGSFRVERRSFFLRRLMSDVIFAEAGLATLDPKAEARRTWAWRGGAVAAAAALLLGALGLTFSYLSNRGAVVAQADAFERLRAPLAAAAAQQVPRDLSAADLSVGLDAVAEVDAARAPLPGTFARLVGPSAAPEVEAAQETAYADTLRDMLEPRMVALLESTMWRQIRDPNVTLDALKTYRMMTGGTAIDPDFVSTWWTQSLPPIAAVPPFPDDAARVAELEAIARMPEDRDFIAPDDALVTAALRSICSIPLAKRAYAALLSDPAATALRDWVPAAYAGPNGARVFARHSGKSLRLGVRGIYTYEGYHTVVLPRLDDVAAQAAHDAAVFTGGCVESAEASPETLAQDMLKLYYDDYIAQWDGLLHDLTLAPLTDLSTASENLKDLASADSALRRLLTAVVAETDLARPPDPAAEPAAPTGVSKYLGKLGKLGKAAKTAAKYAPAPSGTPRDTSGQAVSDRFRPLKGTIAEVDGAPPSLDTAAAALTALSNTLQTVAASPDPDQAIKEQGGLAQLTGAVTNEAALLPDPVDAWLNGIAGDTTSLTREAVVSQINAAWAADVLDWCRTVASRYPLDPSNPSDISVGDFARVFGPGQLIDSFIDTQIKPFVDMTARPWKWRGDLGLDAGALAALEQARRIRDALFPAGAGPTMAFTLEPKDLAPSAARVTLDLDGQRLSYFNSAARPQQMTWPGTDGTGVITLAFQPVDGPPDVMQTERGPWAWLRMLRGALTPGTLPEVFRLRLATQGQWADFELRAASVDNPFDLKMFSSFTCPARF</sequence>
<dbReference type="InterPro" id="IPR053156">
    <property type="entry name" value="T6SS_TssM-like"/>
</dbReference>
<accession>A0A501WLS7</accession>
<gene>
    <name evidence="5" type="primary">tssM</name>
    <name evidence="5" type="ORF">FJM51_15630</name>
</gene>
<feature type="domain" description="Type VI secretion system IcmF C-terminal" evidence="2">
    <location>
        <begin position="1050"/>
        <end position="1155"/>
    </location>
</feature>
<evidence type="ECO:0000313" key="6">
    <source>
        <dbReference type="Proteomes" id="UP000319255"/>
    </source>
</evidence>
<feature type="transmembrane region" description="Helical" evidence="1">
    <location>
        <begin position="48"/>
        <end position="67"/>
    </location>
</feature>
<dbReference type="Proteomes" id="UP000319255">
    <property type="component" value="Unassembled WGS sequence"/>
</dbReference>
<dbReference type="InterPro" id="IPR010623">
    <property type="entry name" value="IcmF_C"/>
</dbReference>